<dbReference type="OrthoDB" id="9799209at2"/>
<keyword evidence="5 7" id="KW-1133">Transmembrane helix</keyword>
<proteinExistence type="inferred from homology"/>
<feature type="domain" description="Mechanosensitive ion channel MscS" evidence="8">
    <location>
        <begin position="252"/>
        <end position="317"/>
    </location>
</feature>
<comment type="subcellular location">
    <subcellularLocation>
        <location evidence="1">Cell membrane</location>
        <topology evidence="1">Multi-pass membrane protein</topology>
    </subcellularLocation>
</comment>
<feature type="transmembrane region" description="Helical" evidence="7">
    <location>
        <begin position="20"/>
        <end position="41"/>
    </location>
</feature>
<dbReference type="InterPro" id="IPR049278">
    <property type="entry name" value="MS_channel_C"/>
</dbReference>
<evidence type="ECO:0000256" key="3">
    <source>
        <dbReference type="ARBA" id="ARBA00022475"/>
    </source>
</evidence>
<keyword evidence="12" id="KW-1185">Reference proteome</keyword>
<evidence type="ECO:0000256" key="1">
    <source>
        <dbReference type="ARBA" id="ARBA00004651"/>
    </source>
</evidence>
<keyword evidence="3" id="KW-1003">Cell membrane</keyword>
<evidence type="ECO:0000259" key="8">
    <source>
        <dbReference type="Pfam" id="PF00924"/>
    </source>
</evidence>
<dbReference type="AlphaFoldDB" id="A0A6N6N2Q1"/>
<name>A0A6N6N2Q1_9BACT</name>
<evidence type="ECO:0000256" key="5">
    <source>
        <dbReference type="ARBA" id="ARBA00022989"/>
    </source>
</evidence>
<evidence type="ECO:0000259" key="9">
    <source>
        <dbReference type="Pfam" id="PF21082"/>
    </source>
</evidence>
<dbReference type="Proteomes" id="UP000438699">
    <property type="component" value="Unassembled WGS sequence"/>
</dbReference>
<organism evidence="11 12">
    <name type="scientific">Pseudodesulfovibrio senegalensis</name>
    <dbReference type="NCBI Taxonomy" id="1721087"/>
    <lineage>
        <taxon>Bacteria</taxon>
        <taxon>Pseudomonadati</taxon>
        <taxon>Thermodesulfobacteriota</taxon>
        <taxon>Desulfovibrionia</taxon>
        <taxon>Desulfovibrionales</taxon>
        <taxon>Desulfovibrionaceae</taxon>
    </lineage>
</organism>
<dbReference type="InterPro" id="IPR006685">
    <property type="entry name" value="MscS_channel_2nd"/>
</dbReference>
<feature type="transmembrane region" description="Helical" evidence="7">
    <location>
        <begin position="210"/>
        <end position="229"/>
    </location>
</feature>
<dbReference type="Gene3D" id="2.30.30.60">
    <property type="match status" value="1"/>
</dbReference>
<evidence type="ECO:0000313" key="12">
    <source>
        <dbReference type="Proteomes" id="UP000438699"/>
    </source>
</evidence>
<keyword evidence="4 7" id="KW-0812">Transmembrane</keyword>
<comment type="similarity">
    <text evidence="2">Belongs to the MscS (TC 1.A.23) family.</text>
</comment>
<feature type="transmembrane region" description="Helical" evidence="7">
    <location>
        <begin position="62"/>
        <end position="82"/>
    </location>
</feature>
<gene>
    <name evidence="11" type="ORF">F8A88_09910</name>
</gene>
<protein>
    <submittedName>
        <fullName evidence="11">Mechanosensitive ion channel</fullName>
    </submittedName>
</protein>
<dbReference type="InterPro" id="IPR011014">
    <property type="entry name" value="MscS_channel_TM-2"/>
</dbReference>
<feature type="transmembrane region" description="Helical" evidence="7">
    <location>
        <begin position="97"/>
        <end position="117"/>
    </location>
</feature>
<accession>A0A6N6N2Q1</accession>
<dbReference type="PANTHER" id="PTHR30347">
    <property type="entry name" value="POTASSIUM CHANNEL RELATED"/>
    <property type="match status" value="1"/>
</dbReference>
<dbReference type="SUPFAM" id="SSF50182">
    <property type="entry name" value="Sm-like ribonucleoproteins"/>
    <property type="match status" value="1"/>
</dbReference>
<evidence type="ECO:0000256" key="2">
    <source>
        <dbReference type="ARBA" id="ARBA00008017"/>
    </source>
</evidence>
<feature type="transmembrane region" description="Helical" evidence="7">
    <location>
        <begin position="124"/>
        <end position="145"/>
    </location>
</feature>
<feature type="domain" description="Mechanosensitive ion channel transmembrane helices 2/3" evidence="10">
    <location>
        <begin position="209"/>
        <end position="250"/>
    </location>
</feature>
<reference evidence="11 12" key="1">
    <citation type="journal article" date="2017" name="Int. J. Syst. Evol. Microbiol.">
        <title>Desulfovibrio senegalensis sp. nov., a mesophilic sulfate reducer isolated from marine sediment.</title>
        <authorList>
            <person name="Thioye A."/>
            <person name="Gam Z.B.A."/>
            <person name="Mbengue M."/>
            <person name="Cayol J.L."/>
            <person name="Joseph-Bartoli M."/>
            <person name="Toure-Kane C."/>
            <person name="Labat M."/>
        </authorList>
    </citation>
    <scope>NUCLEOTIDE SEQUENCE [LARGE SCALE GENOMIC DNA]</scope>
    <source>
        <strain evidence="11 12">DSM 101509</strain>
    </source>
</reference>
<dbReference type="InterPro" id="IPR011066">
    <property type="entry name" value="MscS_channel_C_sf"/>
</dbReference>
<feature type="domain" description="Mechanosensitive ion channel MscS C-terminal" evidence="9">
    <location>
        <begin position="326"/>
        <end position="409"/>
    </location>
</feature>
<keyword evidence="6 7" id="KW-0472">Membrane</keyword>
<evidence type="ECO:0000256" key="4">
    <source>
        <dbReference type="ARBA" id="ARBA00022692"/>
    </source>
</evidence>
<evidence type="ECO:0000256" key="6">
    <source>
        <dbReference type="ARBA" id="ARBA00023136"/>
    </source>
</evidence>
<dbReference type="InterPro" id="IPR023408">
    <property type="entry name" value="MscS_beta-dom_sf"/>
</dbReference>
<evidence type="ECO:0000259" key="10">
    <source>
        <dbReference type="Pfam" id="PF21088"/>
    </source>
</evidence>
<dbReference type="EMBL" id="WAIE01000003">
    <property type="protein sequence ID" value="KAB1441928.1"/>
    <property type="molecule type" value="Genomic_DNA"/>
</dbReference>
<dbReference type="SUPFAM" id="SSF82861">
    <property type="entry name" value="Mechanosensitive channel protein MscS (YggB), transmembrane region"/>
    <property type="match status" value="1"/>
</dbReference>
<feature type="transmembrane region" description="Helical" evidence="7">
    <location>
        <begin position="165"/>
        <end position="190"/>
    </location>
</feature>
<dbReference type="PANTHER" id="PTHR30347:SF1">
    <property type="entry name" value="MECHANOSENSITIVE CHANNEL MSCK"/>
    <property type="match status" value="1"/>
</dbReference>
<evidence type="ECO:0000256" key="7">
    <source>
        <dbReference type="SAM" id="Phobius"/>
    </source>
</evidence>
<dbReference type="Pfam" id="PF00924">
    <property type="entry name" value="MS_channel_2nd"/>
    <property type="match status" value="1"/>
</dbReference>
<dbReference type="InterPro" id="IPR052702">
    <property type="entry name" value="MscS-like_channel"/>
</dbReference>
<dbReference type="InterPro" id="IPR010920">
    <property type="entry name" value="LSM_dom_sf"/>
</dbReference>
<dbReference type="SUPFAM" id="SSF82689">
    <property type="entry name" value="Mechanosensitive channel protein MscS (YggB), C-terminal domain"/>
    <property type="match status" value="1"/>
</dbReference>
<dbReference type="Gene3D" id="1.10.287.1260">
    <property type="match status" value="1"/>
</dbReference>
<evidence type="ECO:0000313" key="11">
    <source>
        <dbReference type="EMBL" id="KAB1441928.1"/>
    </source>
</evidence>
<dbReference type="GO" id="GO:0008381">
    <property type="term" value="F:mechanosensitive monoatomic ion channel activity"/>
    <property type="evidence" value="ECO:0007669"/>
    <property type="project" value="UniProtKB-ARBA"/>
</dbReference>
<dbReference type="GO" id="GO:0005886">
    <property type="term" value="C:plasma membrane"/>
    <property type="evidence" value="ECO:0007669"/>
    <property type="project" value="UniProtKB-SubCell"/>
</dbReference>
<comment type="caution">
    <text evidence="11">The sequence shown here is derived from an EMBL/GenBank/DDBJ whole genome shotgun (WGS) entry which is preliminary data.</text>
</comment>
<dbReference type="InterPro" id="IPR049142">
    <property type="entry name" value="MS_channel_1st"/>
</dbReference>
<sequence length="428" mass="46559">MDRVSGWLATILHWVSANLLSVDAAIEAGFALTALSVALLVCRIARPGFDHLAEEARKRSELLHAVVRPLCALTGPLIFALLCRTGELGMVSLDRSVVLLNVFYRLATAWAIVRLLSGLMPNRFWARVFSAVIWTGAALHIVGLYDDLINSLDAVSMSVGDSRISLLLVIKGILLAVVLLQSASIASRFFEQRMRGAGLSPSLQVLSVKAVRFSLFAAALLMAVSSMGIDLTSLAVLSGAVGVGIGFGLQKIFSNLVSGIILLMDRSIKPGDTIEIGEVYGTIRSLQARYASVLTRDGKEYLIPNEHLITNQVINWTYSDSNVRLKIPVGIAYESDVRLAMQLMEKAAASVSRVLKNPAPAARLVGFGDSSVDLQVRIWIRDSDKGVVNVQSEVLLNIWDAFHENGIEFPFPQQDVFIKPGSSFKLDR</sequence>
<feature type="transmembrane region" description="Helical" evidence="7">
    <location>
        <begin position="235"/>
        <end position="263"/>
    </location>
</feature>
<dbReference type="Gene3D" id="3.30.70.100">
    <property type="match status" value="1"/>
</dbReference>
<dbReference type="Pfam" id="PF21082">
    <property type="entry name" value="MS_channel_3rd"/>
    <property type="match status" value="1"/>
</dbReference>
<dbReference type="Pfam" id="PF21088">
    <property type="entry name" value="MS_channel_1st"/>
    <property type="match status" value="1"/>
</dbReference>